<evidence type="ECO:0000313" key="10">
    <source>
        <dbReference type="EMBL" id="PZC71227.1"/>
    </source>
</evidence>
<dbReference type="Proteomes" id="UP000249218">
    <property type="component" value="Unassembled WGS sequence"/>
</dbReference>
<sequence>MVKELEKELLKQRGNGPTYLELVVVVYVLGFIWEETQEIYIEGIRSYLRNMWNFIDFTRNSLYVAVAVLRFAAYIQQTTEIRRDPQTKFIPRENWDAFDPQLIAEGLFAAANIFSALKLVHLFSINPHLGPLQISLGRMVIDIVKFFFIYSLVLFAFACGLNQLLWYFADLEKRKCYVLPGGLPDWDNAGDSCMKWRSFGKSVLFGHQLC</sequence>
<evidence type="ECO:0000256" key="2">
    <source>
        <dbReference type="ARBA" id="ARBA00022448"/>
    </source>
</evidence>
<dbReference type="PANTHER" id="PTHR10117:SF47">
    <property type="entry name" value="TRANSIENT-RECEPTOR-POTENTIAL-LIKE PROTEIN"/>
    <property type="match status" value="1"/>
</dbReference>
<dbReference type="GO" id="GO:0070679">
    <property type="term" value="F:inositol 1,4,5 trisphosphate binding"/>
    <property type="evidence" value="ECO:0007669"/>
    <property type="project" value="TreeGrafter"/>
</dbReference>
<dbReference type="InterPro" id="IPR002153">
    <property type="entry name" value="TRPC_channel"/>
</dbReference>
<accession>A0A2W1BD12</accession>
<dbReference type="GO" id="GO:0051480">
    <property type="term" value="P:regulation of cytosolic calcium ion concentration"/>
    <property type="evidence" value="ECO:0007669"/>
    <property type="project" value="TreeGrafter"/>
</dbReference>
<dbReference type="GO" id="GO:0015279">
    <property type="term" value="F:store-operated calcium channel activity"/>
    <property type="evidence" value="ECO:0007669"/>
    <property type="project" value="TreeGrafter"/>
</dbReference>
<keyword evidence="3 8" id="KW-0812">Transmembrane</keyword>
<evidence type="ECO:0000256" key="3">
    <source>
        <dbReference type="ARBA" id="ARBA00022692"/>
    </source>
</evidence>
<dbReference type="Pfam" id="PF00520">
    <property type="entry name" value="Ion_trans"/>
    <property type="match status" value="1"/>
</dbReference>
<dbReference type="GO" id="GO:0034703">
    <property type="term" value="C:cation channel complex"/>
    <property type="evidence" value="ECO:0007669"/>
    <property type="project" value="TreeGrafter"/>
</dbReference>
<evidence type="ECO:0000256" key="4">
    <source>
        <dbReference type="ARBA" id="ARBA00022989"/>
    </source>
</evidence>
<keyword evidence="7" id="KW-0407">Ion channel</keyword>
<keyword evidence="2" id="KW-0813">Transport</keyword>
<keyword evidence="6 8" id="KW-0472">Membrane</keyword>
<evidence type="ECO:0000256" key="1">
    <source>
        <dbReference type="ARBA" id="ARBA00004141"/>
    </source>
</evidence>
<evidence type="ECO:0000259" key="9">
    <source>
        <dbReference type="Pfam" id="PF00520"/>
    </source>
</evidence>
<keyword evidence="5" id="KW-0406">Ion transport</keyword>
<dbReference type="PANTHER" id="PTHR10117">
    <property type="entry name" value="TRANSIENT RECEPTOR POTENTIAL CHANNEL"/>
    <property type="match status" value="1"/>
</dbReference>
<dbReference type="InterPro" id="IPR005821">
    <property type="entry name" value="Ion_trans_dom"/>
</dbReference>
<proteinExistence type="predicted"/>
<keyword evidence="11" id="KW-1185">Reference proteome</keyword>
<evidence type="ECO:0000256" key="6">
    <source>
        <dbReference type="ARBA" id="ARBA00023136"/>
    </source>
</evidence>
<evidence type="ECO:0000256" key="8">
    <source>
        <dbReference type="SAM" id="Phobius"/>
    </source>
</evidence>
<keyword evidence="4 8" id="KW-1133">Transmembrane helix</keyword>
<evidence type="ECO:0000313" key="11">
    <source>
        <dbReference type="Proteomes" id="UP000249218"/>
    </source>
</evidence>
<evidence type="ECO:0000256" key="7">
    <source>
        <dbReference type="ARBA" id="ARBA00023303"/>
    </source>
</evidence>
<dbReference type="OrthoDB" id="2373987at2759"/>
<name>A0A2W1BD12_HELAM</name>
<comment type="subcellular location">
    <subcellularLocation>
        <location evidence="1">Membrane</location>
        <topology evidence="1">Multi-pass membrane protein</topology>
    </subcellularLocation>
</comment>
<organism evidence="10 11">
    <name type="scientific">Helicoverpa armigera</name>
    <name type="common">Cotton bollworm</name>
    <name type="synonym">Heliothis armigera</name>
    <dbReference type="NCBI Taxonomy" id="29058"/>
    <lineage>
        <taxon>Eukaryota</taxon>
        <taxon>Metazoa</taxon>
        <taxon>Ecdysozoa</taxon>
        <taxon>Arthropoda</taxon>
        <taxon>Hexapoda</taxon>
        <taxon>Insecta</taxon>
        <taxon>Pterygota</taxon>
        <taxon>Neoptera</taxon>
        <taxon>Endopterygota</taxon>
        <taxon>Lepidoptera</taxon>
        <taxon>Glossata</taxon>
        <taxon>Ditrysia</taxon>
        <taxon>Noctuoidea</taxon>
        <taxon>Noctuidae</taxon>
        <taxon>Heliothinae</taxon>
        <taxon>Helicoverpa</taxon>
    </lineage>
</organism>
<dbReference type="AlphaFoldDB" id="A0A2W1BD12"/>
<feature type="domain" description="Ion transport" evidence="9">
    <location>
        <begin position="15"/>
        <end position="206"/>
    </location>
</feature>
<reference evidence="10 11" key="1">
    <citation type="journal article" date="2017" name="BMC Biol.">
        <title>Genomic innovations, transcriptional plasticity and gene loss underlying the evolution and divergence of two highly polyphagous and invasive Helicoverpa pest species.</title>
        <authorList>
            <person name="Pearce S.L."/>
            <person name="Clarke D.F."/>
            <person name="East P.D."/>
            <person name="Elfekih S."/>
            <person name="Gordon K.H."/>
            <person name="Jermiin L.S."/>
            <person name="McGaughran A."/>
            <person name="Oakeshott J.G."/>
            <person name="Papanikolaou A."/>
            <person name="Perera O.P."/>
            <person name="Rane R.V."/>
            <person name="Richards S."/>
            <person name="Tay W.T."/>
            <person name="Walsh T.K."/>
            <person name="Anderson A."/>
            <person name="Anderson C.J."/>
            <person name="Asgari S."/>
            <person name="Board P.G."/>
            <person name="Bretschneider A."/>
            <person name="Campbell P.M."/>
            <person name="Chertemps T."/>
            <person name="Christeller J.T."/>
            <person name="Coppin C.W."/>
            <person name="Downes S.J."/>
            <person name="Duan G."/>
            <person name="Farnsworth C.A."/>
            <person name="Good R.T."/>
            <person name="Han L.B."/>
            <person name="Han Y.C."/>
            <person name="Hatje K."/>
            <person name="Horne I."/>
            <person name="Huang Y.P."/>
            <person name="Hughes D.S."/>
            <person name="Jacquin-Joly E."/>
            <person name="James W."/>
            <person name="Jhangiani S."/>
            <person name="Kollmar M."/>
            <person name="Kuwar S.S."/>
            <person name="Li S."/>
            <person name="Liu N.Y."/>
            <person name="Maibeche M.T."/>
            <person name="Miller J.R."/>
            <person name="Montagne N."/>
            <person name="Perry T."/>
            <person name="Qu J."/>
            <person name="Song S.V."/>
            <person name="Sutton G.G."/>
            <person name="Vogel H."/>
            <person name="Walenz B.P."/>
            <person name="Xu W."/>
            <person name="Zhang H.J."/>
            <person name="Zou Z."/>
            <person name="Batterham P."/>
            <person name="Edwards O.R."/>
            <person name="Feyereisen R."/>
            <person name="Gibbs R.A."/>
            <person name="Heckel D.G."/>
            <person name="McGrath A."/>
            <person name="Robin C."/>
            <person name="Scherer S.E."/>
            <person name="Worley K.C."/>
            <person name="Wu Y.D."/>
        </authorList>
    </citation>
    <scope>NUCLEOTIDE SEQUENCE [LARGE SCALE GENOMIC DNA]</scope>
    <source>
        <strain evidence="10">Harm_GR_Male_#8</strain>
        <tissue evidence="10">Whole organism</tissue>
    </source>
</reference>
<gene>
    <name evidence="10" type="primary">HaOG213771</name>
    <name evidence="10" type="ORF">B5X24_HaOG213771</name>
</gene>
<feature type="transmembrane region" description="Helical" evidence="8">
    <location>
        <begin position="146"/>
        <end position="169"/>
    </location>
</feature>
<dbReference type="GO" id="GO:0005886">
    <property type="term" value="C:plasma membrane"/>
    <property type="evidence" value="ECO:0007669"/>
    <property type="project" value="TreeGrafter"/>
</dbReference>
<evidence type="ECO:0000256" key="5">
    <source>
        <dbReference type="ARBA" id="ARBA00023065"/>
    </source>
</evidence>
<protein>
    <recommendedName>
        <fullName evidence="9">Ion transport domain-containing protein</fullName>
    </recommendedName>
</protein>
<dbReference type="EMBL" id="KZ150356">
    <property type="protein sequence ID" value="PZC71227.1"/>
    <property type="molecule type" value="Genomic_DNA"/>
</dbReference>